<dbReference type="InterPro" id="IPR003661">
    <property type="entry name" value="HisK_dim/P_dom"/>
</dbReference>
<gene>
    <name evidence="14" type="ORF">DMA12_07140</name>
</gene>
<dbReference type="InterPro" id="IPR036097">
    <property type="entry name" value="HisK_dim/P_sf"/>
</dbReference>
<feature type="transmembrane region" description="Helical" evidence="11">
    <location>
        <begin position="155"/>
        <end position="175"/>
    </location>
</feature>
<dbReference type="PRINTS" id="PR00344">
    <property type="entry name" value="BCTRLSENSOR"/>
</dbReference>
<keyword evidence="9" id="KW-0902">Two-component regulatory system</keyword>
<keyword evidence="7" id="KW-0418">Kinase</keyword>
<keyword evidence="10 11" id="KW-0472">Membrane</keyword>
<name>A0A428WYV9_AMYBA</name>
<dbReference type="OrthoDB" id="9786919at2"/>
<evidence type="ECO:0000313" key="15">
    <source>
        <dbReference type="Proteomes" id="UP000286716"/>
    </source>
</evidence>
<evidence type="ECO:0000256" key="8">
    <source>
        <dbReference type="ARBA" id="ARBA00022989"/>
    </source>
</evidence>
<dbReference type="GO" id="GO:0000155">
    <property type="term" value="F:phosphorelay sensor kinase activity"/>
    <property type="evidence" value="ECO:0007669"/>
    <property type="project" value="InterPro"/>
</dbReference>
<organism evidence="14 15">
    <name type="scientific">Amycolatopsis balhimycina DSM 5908</name>
    <dbReference type="NCBI Taxonomy" id="1081091"/>
    <lineage>
        <taxon>Bacteria</taxon>
        <taxon>Bacillati</taxon>
        <taxon>Actinomycetota</taxon>
        <taxon>Actinomycetes</taxon>
        <taxon>Pseudonocardiales</taxon>
        <taxon>Pseudonocardiaceae</taxon>
        <taxon>Amycolatopsis</taxon>
    </lineage>
</organism>
<sequence>MAGKRLGTVRVRLTVLAVLVVGLGLLAGSAVVVTLVRQNLTANAENLAQQRARDTAAQLVSARTTHVPLGTALVQVVDRNGRVIAAGSALAGRGPLLPRWPDGSGPVILANPGIEEDHDYTVASVAVTVGFDSLAVYAASSLDPATEAVDATTSALMISSPVLLAGIAVLSWLLVGRTLRPVEAMRREVAGIGAGELARRVPEPAAADEVGLLSRTMNAMLGRLQSSAERQSRFVADAAHELRSPVSGMLARLEVGLAHPDRTDWLRLARDTHQEAARLAAMTDELLVLSKMDGIPGTTGPVDLDELVLAETESLGARGKVRVELSPFTPARLPGRPDELRRLIRNLLDNAERHATSRVVVGLSTEDGHVELTVTDDGAGIPAAERERVFDRFHRLDAARTRDSGGAGLGLAIVREVAAGHGGSAWVADSPGGAEVHVRLPRGRA</sequence>
<comment type="catalytic activity">
    <reaction evidence="1">
        <text>ATP + protein L-histidine = ADP + protein N-phospho-L-histidine.</text>
        <dbReference type="EC" id="2.7.13.3"/>
    </reaction>
</comment>
<comment type="subcellular location">
    <subcellularLocation>
        <location evidence="2">Cell membrane</location>
    </subcellularLocation>
</comment>
<dbReference type="SMART" id="SM00387">
    <property type="entry name" value="HATPase_c"/>
    <property type="match status" value="1"/>
</dbReference>
<keyword evidence="6 11" id="KW-0812">Transmembrane</keyword>
<accession>A0A428WYV9</accession>
<dbReference type="InterPro" id="IPR003594">
    <property type="entry name" value="HATPase_dom"/>
</dbReference>
<dbReference type="InterPro" id="IPR005467">
    <property type="entry name" value="His_kinase_dom"/>
</dbReference>
<evidence type="ECO:0000259" key="12">
    <source>
        <dbReference type="PROSITE" id="PS50109"/>
    </source>
</evidence>
<keyword evidence="4" id="KW-0597">Phosphoprotein</keyword>
<dbReference type="EMBL" id="QHHU01000007">
    <property type="protein sequence ID" value="RSM48255.1"/>
    <property type="molecule type" value="Genomic_DNA"/>
</dbReference>
<keyword evidence="5" id="KW-0808">Transferase</keyword>
<evidence type="ECO:0000256" key="3">
    <source>
        <dbReference type="ARBA" id="ARBA00012438"/>
    </source>
</evidence>
<dbReference type="CDD" id="cd06225">
    <property type="entry name" value="HAMP"/>
    <property type="match status" value="1"/>
</dbReference>
<feature type="domain" description="HAMP" evidence="13">
    <location>
        <begin position="176"/>
        <end position="229"/>
    </location>
</feature>
<dbReference type="SMART" id="SM00304">
    <property type="entry name" value="HAMP"/>
    <property type="match status" value="1"/>
</dbReference>
<dbReference type="AlphaFoldDB" id="A0A428WYV9"/>
<dbReference type="InterPro" id="IPR004358">
    <property type="entry name" value="Sig_transdc_His_kin-like_C"/>
</dbReference>
<dbReference type="Pfam" id="PF00672">
    <property type="entry name" value="HAMP"/>
    <property type="match status" value="1"/>
</dbReference>
<dbReference type="SUPFAM" id="SSF55874">
    <property type="entry name" value="ATPase domain of HSP90 chaperone/DNA topoisomerase II/histidine kinase"/>
    <property type="match status" value="1"/>
</dbReference>
<evidence type="ECO:0000256" key="1">
    <source>
        <dbReference type="ARBA" id="ARBA00000085"/>
    </source>
</evidence>
<dbReference type="EC" id="2.7.13.3" evidence="3"/>
<dbReference type="InterPro" id="IPR003660">
    <property type="entry name" value="HAMP_dom"/>
</dbReference>
<dbReference type="Pfam" id="PF02518">
    <property type="entry name" value="HATPase_c"/>
    <property type="match status" value="1"/>
</dbReference>
<dbReference type="PANTHER" id="PTHR45436">
    <property type="entry name" value="SENSOR HISTIDINE KINASE YKOH"/>
    <property type="match status" value="1"/>
</dbReference>
<dbReference type="CDD" id="cd00082">
    <property type="entry name" value="HisKA"/>
    <property type="match status" value="1"/>
</dbReference>
<evidence type="ECO:0000256" key="4">
    <source>
        <dbReference type="ARBA" id="ARBA00022553"/>
    </source>
</evidence>
<evidence type="ECO:0000313" key="14">
    <source>
        <dbReference type="EMBL" id="RSM48255.1"/>
    </source>
</evidence>
<dbReference type="RefSeq" id="WP_020640344.1">
    <property type="nucleotide sequence ID" value="NZ_QHHU01000007.1"/>
</dbReference>
<dbReference type="Pfam" id="PF00512">
    <property type="entry name" value="HisKA"/>
    <property type="match status" value="1"/>
</dbReference>
<evidence type="ECO:0000256" key="2">
    <source>
        <dbReference type="ARBA" id="ARBA00004236"/>
    </source>
</evidence>
<evidence type="ECO:0000256" key="11">
    <source>
        <dbReference type="SAM" id="Phobius"/>
    </source>
</evidence>
<evidence type="ECO:0000256" key="9">
    <source>
        <dbReference type="ARBA" id="ARBA00023012"/>
    </source>
</evidence>
<dbReference type="GO" id="GO:0005886">
    <property type="term" value="C:plasma membrane"/>
    <property type="evidence" value="ECO:0007669"/>
    <property type="project" value="UniProtKB-SubCell"/>
</dbReference>
<reference evidence="14 15" key="1">
    <citation type="submission" date="2018-05" db="EMBL/GenBank/DDBJ databases">
        <title>Evolution of GPA BGCs.</title>
        <authorList>
            <person name="Waglechner N."/>
            <person name="Wright G.D."/>
        </authorList>
    </citation>
    <scope>NUCLEOTIDE SEQUENCE [LARGE SCALE GENOMIC DNA]</scope>
    <source>
        <strain evidence="14 15">DSM 5908</strain>
    </source>
</reference>
<dbReference type="Gene3D" id="6.10.340.10">
    <property type="match status" value="1"/>
</dbReference>
<evidence type="ECO:0000256" key="10">
    <source>
        <dbReference type="ARBA" id="ARBA00023136"/>
    </source>
</evidence>
<keyword evidence="15" id="KW-1185">Reference proteome</keyword>
<evidence type="ECO:0000256" key="6">
    <source>
        <dbReference type="ARBA" id="ARBA00022692"/>
    </source>
</evidence>
<feature type="domain" description="Histidine kinase" evidence="12">
    <location>
        <begin position="237"/>
        <end position="444"/>
    </location>
</feature>
<evidence type="ECO:0000256" key="7">
    <source>
        <dbReference type="ARBA" id="ARBA00022777"/>
    </source>
</evidence>
<dbReference type="Gene3D" id="3.30.565.10">
    <property type="entry name" value="Histidine kinase-like ATPase, C-terminal domain"/>
    <property type="match status" value="1"/>
</dbReference>
<dbReference type="Gene3D" id="1.10.287.130">
    <property type="match status" value="1"/>
</dbReference>
<dbReference type="SMART" id="SM00388">
    <property type="entry name" value="HisKA"/>
    <property type="match status" value="1"/>
</dbReference>
<evidence type="ECO:0000256" key="5">
    <source>
        <dbReference type="ARBA" id="ARBA00022679"/>
    </source>
</evidence>
<protein>
    <recommendedName>
        <fullName evidence="3">histidine kinase</fullName>
        <ecNumber evidence="3">2.7.13.3</ecNumber>
    </recommendedName>
</protein>
<dbReference type="SUPFAM" id="SSF47384">
    <property type="entry name" value="Homodimeric domain of signal transducing histidine kinase"/>
    <property type="match status" value="1"/>
</dbReference>
<dbReference type="InterPro" id="IPR050428">
    <property type="entry name" value="TCS_sensor_his_kinase"/>
</dbReference>
<dbReference type="PANTHER" id="PTHR45436:SF5">
    <property type="entry name" value="SENSOR HISTIDINE KINASE TRCS"/>
    <property type="match status" value="1"/>
</dbReference>
<comment type="caution">
    <text evidence="14">The sequence shown here is derived from an EMBL/GenBank/DDBJ whole genome shotgun (WGS) entry which is preliminary data.</text>
</comment>
<evidence type="ECO:0000259" key="13">
    <source>
        <dbReference type="PROSITE" id="PS50885"/>
    </source>
</evidence>
<keyword evidence="8 11" id="KW-1133">Transmembrane helix</keyword>
<dbReference type="PROSITE" id="PS50885">
    <property type="entry name" value="HAMP"/>
    <property type="match status" value="1"/>
</dbReference>
<proteinExistence type="predicted"/>
<dbReference type="PROSITE" id="PS50109">
    <property type="entry name" value="HIS_KIN"/>
    <property type="match status" value="1"/>
</dbReference>
<dbReference type="SUPFAM" id="SSF158472">
    <property type="entry name" value="HAMP domain-like"/>
    <property type="match status" value="1"/>
</dbReference>
<dbReference type="Proteomes" id="UP000286716">
    <property type="component" value="Unassembled WGS sequence"/>
</dbReference>
<dbReference type="InterPro" id="IPR036890">
    <property type="entry name" value="HATPase_C_sf"/>
</dbReference>